<dbReference type="InterPro" id="IPR029044">
    <property type="entry name" value="Nucleotide-diphossugar_trans"/>
</dbReference>
<dbReference type="PANTHER" id="PTHR43685">
    <property type="entry name" value="GLYCOSYLTRANSFERASE"/>
    <property type="match status" value="1"/>
</dbReference>
<dbReference type="PANTHER" id="PTHR43685:SF3">
    <property type="entry name" value="SLR2126 PROTEIN"/>
    <property type="match status" value="1"/>
</dbReference>
<dbReference type="Pfam" id="PF00535">
    <property type="entry name" value="Glycos_transf_2"/>
    <property type="match status" value="1"/>
</dbReference>
<dbReference type="RefSeq" id="WP_190432778.1">
    <property type="nucleotide sequence ID" value="NZ_JAMPKM010000017.1"/>
</dbReference>
<evidence type="ECO:0000313" key="3">
    <source>
        <dbReference type="Proteomes" id="UP001464891"/>
    </source>
</evidence>
<dbReference type="CDD" id="cd00761">
    <property type="entry name" value="Glyco_tranf_GTA_type"/>
    <property type="match status" value="1"/>
</dbReference>
<feature type="domain" description="Glycosyltransferase 2-like" evidence="1">
    <location>
        <begin position="7"/>
        <end position="126"/>
    </location>
</feature>
<dbReference type="InterPro" id="IPR001173">
    <property type="entry name" value="Glyco_trans_2-like"/>
</dbReference>
<evidence type="ECO:0000259" key="1">
    <source>
        <dbReference type="Pfam" id="PF00535"/>
    </source>
</evidence>
<organism evidence="2 3">
    <name type="scientific">Trichocoleus desertorum GB2-A4</name>
    <dbReference type="NCBI Taxonomy" id="2933944"/>
    <lineage>
        <taxon>Bacteria</taxon>
        <taxon>Bacillati</taxon>
        <taxon>Cyanobacteriota</taxon>
        <taxon>Cyanophyceae</taxon>
        <taxon>Leptolyngbyales</taxon>
        <taxon>Trichocoleusaceae</taxon>
        <taxon>Trichocoleus</taxon>
    </lineage>
</organism>
<comment type="caution">
    <text evidence="2">The sequence shown here is derived from an EMBL/GenBank/DDBJ whole genome shotgun (WGS) entry which is preliminary data.</text>
</comment>
<reference evidence="2 3" key="1">
    <citation type="submission" date="2022-04" db="EMBL/GenBank/DDBJ databases">
        <title>Positive selection, recombination, and allopatry shape intraspecific diversity of widespread and dominant cyanobacteria.</title>
        <authorList>
            <person name="Wei J."/>
            <person name="Shu W."/>
            <person name="Hu C."/>
        </authorList>
    </citation>
    <scope>NUCLEOTIDE SEQUENCE [LARGE SCALE GENOMIC DNA]</scope>
    <source>
        <strain evidence="2 3">GB2-A4</strain>
    </source>
</reference>
<dbReference type="SUPFAM" id="SSF53448">
    <property type="entry name" value="Nucleotide-diphospho-sugar transferases"/>
    <property type="match status" value="1"/>
</dbReference>
<dbReference type="InterPro" id="IPR050834">
    <property type="entry name" value="Glycosyltransf_2"/>
</dbReference>
<gene>
    <name evidence="2" type="ORF">NC998_22230</name>
</gene>
<protein>
    <submittedName>
        <fullName evidence="2">Glycosyltransferase family 2 protein</fullName>
    </submittedName>
</protein>
<dbReference type="Gene3D" id="3.90.550.10">
    <property type="entry name" value="Spore Coat Polysaccharide Biosynthesis Protein SpsA, Chain A"/>
    <property type="match status" value="1"/>
</dbReference>
<name>A0ABV0JDG7_9CYAN</name>
<sequence>MKKPVFIIIPAHNRKSVTLKCLENLEQNGDLDRYYAIVIDDGSTDGTGAAISAIYPDVILLRGDGNLWWTGAISKGMDYAQQKGAEFIIWLNDDCIAEETTLRLLVEHSCKNPGVITGSACYVLETNTLYESGAKGRRLVMARPSEVVDVDEMSGHCVCFSTHIIENIGLPDAHRFPHYHGDSMYILKATRAGFSACILGDARIYHSGEVKSKIQDFLNLVKPNASLPQAFKQFFFNKKSLYYCPTQFFYNTEKYGFWRGAGLFSLKSIQWLVKWSWLIISQPKK</sequence>
<dbReference type="EMBL" id="JAMPKM010000017">
    <property type="protein sequence ID" value="MEP0819823.1"/>
    <property type="molecule type" value="Genomic_DNA"/>
</dbReference>
<accession>A0ABV0JDG7</accession>
<proteinExistence type="predicted"/>
<evidence type="ECO:0000313" key="2">
    <source>
        <dbReference type="EMBL" id="MEP0819823.1"/>
    </source>
</evidence>
<dbReference type="Proteomes" id="UP001464891">
    <property type="component" value="Unassembled WGS sequence"/>
</dbReference>
<keyword evidence="3" id="KW-1185">Reference proteome</keyword>